<evidence type="ECO:0000256" key="4">
    <source>
        <dbReference type="ARBA" id="ARBA00022801"/>
    </source>
</evidence>
<evidence type="ECO:0000259" key="8">
    <source>
        <dbReference type="PROSITE" id="PS51767"/>
    </source>
</evidence>
<keyword evidence="7" id="KW-0732">Signal</keyword>
<evidence type="ECO:0000256" key="3">
    <source>
        <dbReference type="ARBA" id="ARBA00022750"/>
    </source>
</evidence>
<dbReference type="FunFam" id="2.40.70.10:FF:000115">
    <property type="entry name" value="Lysosomal aspartic protease"/>
    <property type="match status" value="1"/>
</dbReference>
<dbReference type="CDD" id="cd05471">
    <property type="entry name" value="pepsin_like"/>
    <property type="match status" value="1"/>
</dbReference>
<dbReference type="GO" id="GO:0006508">
    <property type="term" value="P:proteolysis"/>
    <property type="evidence" value="ECO:0007669"/>
    <property type="project" value="UniProtKB-KW"/>
</dbReference>
<protein>
    <recommendedName>
        <fullName evidence="8">Peptidase A1 domain-containing protein</fullName>
    </recommendedName>
</protein>
<dbReference type="AlphaFoldDB" id="A0A4S4K7J5"/>
<dbReference type="Pfam" id="PF00026">
    <property type="entry name" value="Asp"/>
    <property type="match status" value="1"/>
</dbReference>
<feature type="signal peptide" evidence="7">
    <location>
        <begin position="1"/>
        <end position="19"/>
    </location>
</feature>
<evidence type="ECO:0000313" key="9">
    <source>
        <dbReference type="EMBL" id="THG93816.1"/>
    </source>
</evidence>
<evidence type="ECO:0000256" key="1">
    <source>
        <dbReference type="ARBA" id="ARBA00007447"/>
    </source>
</evidence>
<keyword evidence="2" id="KW-0645">Protease</keyword>
<comment type="similarity">
    <text evidence="1">Belongs to the peptidase A1 family.</text>
</comment>
<comment type="caution">
    <text evidence="9">The sequence shown here is derived from an EMBL/GenBank/DDBJ whole genome shotgun (WGS) entry which is preliminary data.</text>
</comment>
<evidence type="ECO:0000313" key="10">
    <source>
        <dbReference type="Proteomes" id="UP000309038"/>
    </source>
</evidence>
<organism evidence="9 10">
    <name type="scientific">Hermanssonia centrifuga</name>
    <dbReference type="NCBI Taxonomy" id="98765"/>
    <lineage>
        <taxon>Eukaryota</taxon>
        <taxon>Fungi</taxon>
        <taxon>Dikarya</taxon>
        <taxon>Basidiomycota</taxon>
        <taxon>Agaricomycotina</taxon>
        <taxon>Agaricomycetes</taxon>
        <taxon>Polyporales</taxon>
        <taxon>Meruliaceae</taxon>
        <taxon>Hermanssonia</taxon>
    </lineage>
</organism>
<reference evidence="9 10" key="1">
    <citation type="submission" date="2019-02" db="EMBL/GenBank/DDBJ databases">
        <title>Genome sequencing of the rare red list fungi Phlebia centrifuga.</title>
        <authorList>
            <person name="Buettner E."/>
            <person name="Kellner H."/>
        </authorList>
    </citation>
    <scope>NUCLEOTIDE SEQUENCE [LARGE SCALE GENOMIC DNA]</scope>
    <source>
        <strain evidence="9 10">DSM 108282</strain>
    </source>
</reference>
<gene>
    <name evidence="9" type="ORF">EW026_g7525</name>
</gene>
<dbReference type="PANTHER" id="PTHR47966:SF57">
    <property type="entry name" value="PEPTIDASE A1 DOMAIN-CONTAINING PROTEIN"/>
    <property type="match status" value="1"/>
</dbReference>
<dbReference type="PRINTS" id="PR00792">
    <property type="entry name" value="PEPSIN"/>
</dbReference>
<keyword evidence="4" id="KW-0378">Hydrolase</keyword>
<feature type="active site" evidence="5">
    <location>
        <position position="143"/>
    </location>
</feature>
<sequence length="441" mass="47220">MKLSFVFTIASLNLATVLASPLPPLPPLPPLSLPPAPPAGAPLGITVPLARRHTFLRESDGTADLDALRSHVSYVRVKYARGFAAYKQNTGVDHPLGKNLTIPSAAKRGSGDILLDDYNTGGKLWGGDIYVGTPPKKFSVDFDTGSSDLFLPSVSCGYSCEGHATYDPSSSSTAEDRHMTFTLAYGDGSTVTGEQYTDTVTMAGLTATNQVLGAATQYSIGLSNDTFPPDGLLGMAFESLSEYNAPPVFENLIQERQTDEPRFAFWLSTDADESELYIGGVNTARYDGDFTYAPVTTRAYWQVGLEEIAVNNEPVVELVPSIIDTGTTLIIGDESSVSRIYAQIPGSTDIGNGLYTFPCNTQVDLALTFGGESFSVSPNDFNYGPLTEGSDMCVGGVSYNPDFDFWVIGDTFLKGVYTVFDLEGPKVGFASLVSKRATADY</sequence>
<dbReference type="PROSITE" id="PS51767">
    <property type="entry name" value="PEPTIDASE_A1"/>
    <property type="match status" value="1"/>
</dbReference>
<dbReference type="InterPro" id="IPR033121">
    <property type="entry name" value="PEPTIDASE_A1"/>
</dbReference>
<keyword evidence="3" id="KW-0064">Aspartyl protease</keyword>
<accession>A0A4S4K7J5</accession>
<dbReference type="Proteomes" id="UP000309038">
    <property type="component" value="Unassembled WGS sequence"/>
</dbReference>
<keyword evidence="6" id="KW-1015">Disulfide bond</keyword>
<dbReference type="InterPro" id="IPR001461">
    <property type="entry name" value="Aspartic_peptidase_A1"/>
</dbReference>
<evidence type="ECO:0000256" key="5">
    <source>
        <dbReference type="PIRSR" id="PIRSR601461-1"/>
    </source>
</evidence>
<dbReference type="InterPro" id="IPR021109">
    <property type="entry name" value="Peptidase_aspartic_dom_sf"/>
</dbReference>
<feature type="domain" description="Peptidase A1" evidence="8">
    <location>
        <begin position="125"/>
        <end position="430"/>
    </location>
</feature>
<feature type="active site" evidence="5">
    <location>
        <position position="324"/>
    </location>
</feature>
<dbReference type="SUPFAM" id="SSF50630">
    <property type="entry name" value="Acid proteases"/>
    <property type="match status" value="1"/>
</dbReference>
<feature type="chain" id="PRO_5020775295" description="Peptidase A1 domain-containing protein" evidence="7">
    <location>
        <begin position="20"/>
        <end position="441"/>
    </location>
</feature>
<evidence type="ECO:0000256" key="2">
    <source>
        <dbReference type="ARBA" id="ARBA00022670"/>
    </source>
</evidence>
<name>A0A4S4K7J5_9APHY</name>
<feature type="disulfide bond" evidence="6">
    <location>
        <begin position="156"/>
        <end position="160"/>
    </location>
</feature>
<dbReference type="EMBL" id="SGPJ01000563">
    <property type="protein sequence ID" value="THG93816.1"/>
    <property type="molecule type" value="Genomic_DNA"/>
</dbReference>
<evidence type="ECO:0000256" key="7">
    <source>
        <dbReference type="SAM" id="SignalP"/>
    </source>
</evidence>
<dbReference type="InterPro" id="IPR034164">
    <property type="entry name" value="Pepsin-like_dom"/>
</dbReference>
<evidence type="ECO:0000256" key="6">
    <source>
        <dbReference type="PIRSR" id="PIRSR601461-2"/>
    </source>
</evidence>
<keyword evidence="10" id="KW-1185">Reference proteome</keyword>
<dbReference type="GO" id="GO:0004190">
    <property type="term" value="F:aspartic-type endopeptidase activity"/>
    <property type="evidence" value="ECO:0007669"/>
    <property type="project" value="UniProtKB-KW"/>
</dbReference>
<dbReference type="PANTHER" id="PTHR47966">
    <property type="entry name" value="BETA-SITE APP-CLEAVING ENZYME, ISOFORM A-RELATED"/>
    <property type="match status" value="1"/>
</dbReference>
<proteinExistence type="inferred from homology"/>
<dbReference type="Gene3D" id="2.40.70.10">
    <property type="entry name" value="Acid Proteases"/>
    <property type="match status" value="2"/>
</dbReference>